<dbReference type="AlphaFoldDB" id="A0A9D1PJ92"/>
<evidence type="ECO:0000313" key="3">
    <source>
        <dbReference type="EMBL" id="HIV63002.1"/>
    </source>
</evidence>
<evidence type="ECO:0000313" key="4">
    <source>
        <dbReference type="Proteomes" id="UP000886808"/>
    </source>
</evidence>
<gene>
    <name evidence="3" type="ORF">H9746_09245</name>
</gene>
<comment type="caution">
    <text evidence="3">The sequence shown here is derived from an EMBL/GenBank/DDBJ whole genome shotgun (WGS) entry which is preliminary data.</text>
</comment>
<feature type="compositionally biased region" description="Pro residues" evidence="1">
    <location>
        <begin position="182"/>
        <end position="195"/>
    </location>
</feature>
<evidence type="ECO:0000256" key="1">
    <source>
        <dbReference type="SAM" id="MobiDB-lite"/>
    </source>
</evidence>
<evidence type="ECO:0008006" key="5">
    <source>
        <dbReference type="Google" id="ProtNLM"/>
    </source>
</evidence>
<keyword evidence="2" id="KW-0732">Signal</keyword>
<evidence type="ECO:0000256" key="2">
    <source>
        <dbReference type="SAM" id="SignalP"/>
    </source>
</evidence>
<feature type="chain" id="PRO_5039699765" description="Copper amine oxidase-like N-terminal domain-containing protein" evidence="2">
    <location>
        <begin position="25"/>
        <end position="295"/>
    </location>
</feature>
<protein>
    <recommendedName>
        <fullName evidence="5">Copper amine oxidase-like N-terminal domain-containing protein</fullName>
    </recommendedName>
</protein>
<dbReference type="Proteomes" id="UP000886808">
    <property type="component" value="Unassembled WGS sequence"/>
</dbReference>
<reference evidence="3" key="1">
    <citation type="journal article" date="2021" name="PeerJ">
        <title>Extensive microbial diversity within the chicken gut microbiome revealed by metagenomics and culture.</title>
        <authorList>
            <person name="Gilroy R."/>
            <person name="Ravi A."/>
            <person name="Getino M."/>
            <person name="Pursley I."/>
            <person name="Horton D.L."/>
            <person name="Alikhan N.F."/>
            <person name="Baker D."/>
            <person name="Gharbi K."/>
            <person name="Hall N."/>
            <person name="Watson M."/>
            <person name="Adriaenssens E.M."/>
            <person name="Foster-Nyarko E."/>
            <person name="Jarju S."/>
            <person name="Secka A."/>
            <person name="Antonio M."/>
            <person name="Oren A."/>
            <person name="Chaudhuri R.R."/>
            <person name="La Ragione R."/>
            <person name="Hildebrand F."/>
            <person name="Pallen M.J."/>
        </authorList>
    </citation>
    <scope>NUCLEOTIDE SEQUENCE</scope>
    <source>
        <strain evidence="3">CHK193-4272</strain>
    </source>
</reference>
<feature type="non-terminal residue" evidence="3">
    <location>
        <position position="295"/>
    </location>
</feature>
<proteinExistence type="predicted"/>
<feature type="signal peptide" evidence="2">
    <location>
        <begin position="1"/>
        <end position="24"/>
    </location>
</feature>
<dbReference type="EMBL" id="DXIE01000055">
    <property type="protein sequence ID" value="HIV63002.1"/>
    <property type="molecule type" value="Genomic_DNA"/>
</dbReference>
<sequence>MKRAKHILSFVILVAFFISMHANASSIVLTAINDSFLPLESNTMPTKKSGEWYVPYNVFNNFGIISYMQDNGDSLVMQTENQTITFSLSQGYTYDKNLNTLSQPAYNINDTVYLPVKLMCAQFGLSFSVITGENLIVRICDENAKLSDSNFVANTTQNSDEIVDDYKNEGKTEVPVVKPEPEPPSNIPEPVPPEQPITPATVRPDFVYLSFMGETNEFSSDLLDTLQLYSANATFFIPVNSKLDDNFIRKAIVLGNNIGWIVNDEQDVVNKLDSANQKLFSLTGTMSRIVISENL</sequence>
<name>A0A9D1PJ92_9FIRM</name>
<reference evidence="3" key="2">
    <citation type="submission" date="2021-04" db="EMBL/GenBank/DDBJ databases">
        <authorList>
            <person name="Gilroy R."/>
        </authorList>
    </citation>
    <scope>NUCLEOTIDE SEQUENCE</scope>
    <source>
        <strain evidence="3">CHK193-4272</strain>
    </source>
</reference>
<organism evidence="3 4">
    <name type="scientific">Candidatus Butyricicoccus avistercoris</name>
    <dbReference type="NCBI Taxonomy" id="2838518"/>
    <lineage>
        <taxon>Bacteria</taxon>
        <taxon>Bacillati</taxon>
        <taxon>Bacillota</taxon>
        <taxon>Clostridia</taxon>
        <taxon>Eubacteriales</taxon>
        <taxon>Butyricicoccaceae</taxon>
        <taxon>Butyricicoccus</taxon>
    </lineage>
</organism>
<feature type="region of interest" description="Disordered" evidence="1">
    <location>
        <begin position="174"/>
        <end position="195"/>
    </location>
</feature>
<accession>A0A9D1PJ92</accession>